<dbReference type="Proteomes" id="UP000504612">
    <property type="component" value="Unplaced"/>
</dbReference>
<feature type="compositionally biased region" description="Basic and acidic residues" evidence="12">
    <location>
        <begin position="247"/>
        <end position="279"/>
    </location>
</feature>
<keyword evidence="4" id="KW-0597">Phosphoprotein</keyword>
<evidence type="ECO:0000256" key="10">
    <source>
        <dbReference type="ARBA" id="ARBA00042410"/>
    </source>
</evidence>
<feature type="compositionally biased region" description="Acidic residues" evidence="12">
    <location>
        <begin position="161"/>
        <end position="178"/>
    </location>
</feature>
<keyword evidence="5" id="KW-0765">Sulfation</keyword>
<evidence type="ECO:0000256" key="3">
    <source>
        <dbReference type="ARBA" id="ARBA00022525"/>
    </source>
</evidence>
<evidence type="ECO:0000256" key="4">
    <source>
        <dbReference type="ARBA" id="ARBA00022553"/>
    </source>
</evidence>
<evidence type="ECO:0000256" key="5">
    <source>
        <dbReference type="ARBA" id="ARBA00022641"/>
    </source>
</evidence>
<evidence type="ECO:0000256" key="7">
    <source>
        <dbReference type="ARBA" id="ARBA00022974"/>
    </source>
</evidence>
<feature type="compositionally biased region" description="Acidic residues" evidence="12">
    <location>
        <begin position="309"/>
        <end position="320"/>
    </location>
</feature>
<accession>A0A6J1VLQ2</accession>
<keyword evidence="7" id="KW-0654">Proteoglycan</keyword>
<feature type="signal peptide" evidence="13">
    <location>
        <begin position="1"/>
        <end position="19"/>
    </location>
</feature>
<evidence type="ECO:0000256" key="11">
    <source>
        <dbReference type="ARBA" id="ARBA00044763"/>
    </source>
</evidence>
<feature type="compositionally biased region" description="Basic and acidic residues" evidence="12">
    <location>
        <begin position="332"/>
        <end position="349"/>
    </location>
</feature>
<dbReference type="GeneID" id="113425827"/>
<dbReference type="PANTHER" id="PTHR10583:SF4">
    <property type="entry name" value="SECRETOGRANIN-1"/>
    <property type="match status" value="1"/>
</dbReference>
<comment type="subunit">
    <text evidence="11">Interacts with ITPR1 in the secretory granules.</text>
</comment>
<evidence type="ECO:0000313" key="14">
    <source>
        <dbReference type="Proteomes" id="UP000504612"/>
    </source>
</evidence>
<feature type="compositionally biased region" description="Basic and acidic residues" evidence="12">
    <location>
        <begin position="99"/>
        <end position="160"/>
    </location>
</feature>
<dbReference type="GO" id="GO:0005615">
    <property type="term" value="C:extracellular space"/>
    <property type="evidence" value="ECO:0007669"/>
    <property type="project" value="TreeGrafter"/>
</dbReference>
<evidence type="ECO:0000256" key="8">
    <source>
        <dbReference type="ARBA" id="ARBA00023180"/>
    </source>
</evidence>
<keyword evidence="6" id="KW-0165">Cleavage on pair of basic residues</keyword>
<comment type="similarity">
    <text evidence="2">Belongs to the chromogranin/secretogranin protein family.</text>
</comment>
<evidence type="ECO:0000256" key="9">
    <source>
        <dbReference type="ARBA" id="ARBA00039221"/>
    </source>
</evidence>
<feature type="compositionally biased region" description="Basic and acidic residues" evidence="12">
    <location>
        <begin position="213"/>
        <end position="227"/>
    </location>
</feature>
<dbReference type="RefSeq" id="XP_026543890.1">
    <property type="nucleotide sequence ID" value="XM_026688105.1"/>
</dbReference>
<feature type="chain" id="PRO_5026954314" description="Secretogranin-1" evidence="13">
    <location>
        <begin position="20"/>
        <end position="400"/>
    </location>
</feature>
<keyword evidence="13" id="KW-0732">Signal</keyword>
<dbReference type="PRINTS" id="PR00659">
    <property type="entry name" value="CHROMOGRANIN"/>
</dbReference>
<evidence type="ECO:0000256" key="13">
    <source>
        <dbReference type="SAM" id="SignalP"/>
    </source>
</evidence>
<evidence type="ECO:0000313" key="15">
    <source>
        <dbReference type="RefSeq" id="XP_026543890.1"/>
    </source>
</evidence>
<protein>
    <recommendedName>
        <fullName evidence="9">Secretogranin-1</fullName>
    </recommendedName>
    <alternativeName>
        <fullName evidence="10">Chromogranin-B</fullName>
    </alternativeName>
</protein>
<dbReference type="KEGG" id="nss:113425827"/>
<dbReference type="PANTHER" id="PTHR10583">
    <property type="entry name" value="CHROMOGRANIN"/>
    <property type="match status" value="1"/>
</dbReference>
<gene>
    <name evidence="15" type="primary">CCER2</name>
</gene>
<sequence>MVSLEASLLQLFFLCQAFSLPVPTQLSKDDETVIKCISEILADTLSRSSPMPVTSDCMKVLREDDRVLTMLHQRHLLRELEELAHQENTKHLLAQESNHNSREEKQQGELEKRDEPAQRKVAAPEKAEEHASEKKEEEEGKKKEEKAKTSKEKAEVSRDEDASEVQDEEEEEEEEEEGEIKKRVSSETWHSKEYFGHVKKRGSRRPQIQKGMLRGDEGGRERQEMGKRRFRMDEEEGDDASEEEEEEKYHRGGHSSDEKWEGEERRPSVAKRVAEKASDEETAQFEEEKGLKSSKAKAHLHKGWKPWQEEAEEEEEEEEENHNKVRHGHHRPSVDLDLKKRDRKDPVDRRGRHPAPEEEEEEEEEEKDTRRRKVPEVEKLEEIERELKWAADALEELKKG</sequence>
<comment type="subcellular location">
    <subcellularLocation>
        <location evidence="1">Secreted</location>
    </subcellularLocation>
</comment>
<dbReference type="InterPro" id="IPR001819">
    <property type="entry name" value="Chromogranin_AB"/>
</dbReference>
<evidence type="ECO:0000256" key="2">
    <source>
        <dbReference type="ARBA" id="ARBA00005723"/>
    </source>
</evidence>
<evidence type="ECO:0000256" key="1">
    <source>
        <dbReference type="ARBA" id="ARBA00004613"/>
    </source>
</evidence>
<feature type="compositionally biased region" description="Basic residues" evidence="12">
    <location>
        <begin position="292"/>
        <end position="304"/>
    </location>
</feature>
<feature type="region of interest" description="Disordered" evidence="12">
    <location>
        <begin position="93"/>
        <end position="377"/>
    </location>
</feature>
<reference evidence="15" key="1">
    <citation type="submission" date="2025-08" db="UniProtKB">
        <authorList>
            <consortium name="RefSeq"/>
        </authorList>
    </citation>
    <scope>IDENTIFICATION</scope>
</reference>
<evidence type="ECO:0000256" key="12">
    <source>
        <dbReference type="SAM" id="MobiDB-lite"/>
    </source>
</evidence>
<evidence type="ECO:0000256" key="6">
    <source>
        <dbReference type="ARBA" id="ARBA00022685"/>
    </source>
</evidence>
<feature type="compositionally biased region" description="Basic and acidic residues" evidence="12">
    <location>
        <begin position="179"/>
        <end position="196"/>
    </location>
</feature>
<dbReference type="GO" id="GO:0030141">
    <property type="term" value="C:secretory granule"/>
    <property type="evidence" value="ECO:0007669"/>
    <property type="project" value="InterPro"/>
</dbReference>
<dbReference type="InterPro" id="IPR001990">
    <property type="entry name" value="Granin"/>
</dbReference>
<name>A0A6J1VLQ2_9SAUR</name>
<proteinExistence type="inferred from homology"/>
<dbReference type="AlphaFoldDB" id="A0A6J1VLQ2"/>
<dbReference type="Pfam" id="PF01271">
    <property type="entry name" value="Granin"/>
    <property type="match status" value="1"/>
</dbReference>
<feature type="compositionally biased region" description="Acidic residues" evidence="12">
    <location>
        <begin position="233"/>
        <end position="246"/>
    </location>
</feature>
<organism evidence="14 15">
    <name type="scientific">Notechis scutatus</name>
    <name type="common">mainland tiger snake</name>
    <dbReference type="NCBI Taxonomy" id="8663"/>
    <lineage>
        <taxon>Eukaryota</taxon>
        <taxon>Metazoa</taxon>
        <taxon>Chordata</taxon>
        <taxon>Craniata</taxon>
        <taxon>Vertebrata</taxon>
        <taxon>Euteleostomi</taxon>
        <taxon>Lepidosauria</taxon>
        <taxon>Squamata</taxon>
        <taxon>Bifurcata</taxon>
        <taxon>Unidentata</taxon>
        <taxon>Episquamata</taxon>
        <taxon>Toxicofera</taxon>
        <taxon>Serpentes</taxon>
        <taxon>Colubroidea</taxon>
        <taxon>Elapidae</taxon>
        <taxon>Hydrophiinae</taxon>
        <taxon>Notechis</taxon>
    </lineage>
</organism>
<feature type="compositionally biased region" description="Acidic residues" evidence="12">
    <location>
        <begin position="357"/>
        <end position="366"/>
    </location>
</feature>
<dbReference type="CTD" id="643669"/>
<keyword evidence="3" id="KW-0964">Secreted</keyword>
<keyword evidence="8" id="KW-0325">Glycoprotein</keyword>
<keyword evidence="14" id="KW-1185">Reference proteome</keyword>